<keyword evidence="1" id="KW-0472">Membrane</keyword>
<feature type="transmembrane region" description="Helical" evidence="1">
    <location>
        <begin position="143"/>
        <end position="167"/>
    </location>
</feature>
<keyword evidence="1" id="KW-0812">Transmembrane</keyword>
<evidence type="ECO:0000256" key="1">
    <source>
        <dbReference type="SAM" id="Phobius"/>
    </source>
</evidence>
<evidence type="ECO:0000313" key="2">
    <source>
        <dbReference type="EMBL" id="THE13598.1"/>
    </source>
</evidence>
<reference evidence="2 3" key="1">
    <citation type="journal article" date="2019" name="Indoor Air">
        <title>Impacts of indoor surface finishes on bacterial viability.</title>
        <authorList>
            <person name="Hu J."/>
            <person name="Maamar S.B."/>
            <person name="Glawe A.J."/>
            <person name="Gottel N."/>
            <person name="Gilbert J.A."/>
            <person name="Hartmann E.M."/>
        </authorList>
    </citation>
    <scope>NUCLEOTIDE SEQUENCE [LARGE SCALE GENOMIC DNA]</scope>
    <source>
        <strain evidence="2 3">AF060A6</strain>
    </source>
</reference>
<accession>A0A4S3PV76</accession>
<proteinExistence type="predicted"/>
<dbReference type="OrthoDB" id="2182676at2"/>
<feature type="transmembrane region" description="Helical" evidence="1">
    <location>
        <begin position="173"/>
        <end position="195"/>
    </location>
</feature>
<feature type="transmembrane region" description="Helical" evidence="1">
    <location>
        <begin position="73"/>
        <end position="93"/>
    </location>
</feature>
<keyword evidence="1" id="KW-1133">Transmembrane helix</keyword>
<feature type="transmembrane region" description="Helical" evidence="1">
    <location>
        <begin position="105"/>
        <end position="131"/>
    </location>
</feature>
<organism evidence="2 3">
    <name type="scientific">Bacillus timonensis</name>
    <dbReference type="NCBI Taxonomy" id="1033734"/>
    <lineage>
        <taxon>Bacteria</taxon>
        <taxon>Bacillati</taxon>
        <taxon>Bacillota</taxon>
        <taxon>Bacilli</taxon>
        <taxon>Bacillales</taxon>
        <taxon>Bacillaceae</taxon>
        <taxon>Bacillus</taxon>
    </lineage>
</organism>
<dbReference type="RefSeq" id="WP_136378920.1">
    <property type="nucleotide sequence ID" value="NZ_SLUB01000008.1"/>
</dbReference>
<dbReference type="AlphaFoldDB" id="A0A4S3PV76"/>
<name>A0A4S3PV76_9BACI</name>
<dbReference type="Pfam" id="PF04854">
    <property type="entry name" value="DUF624"/>
    <property type="match status" value="1"/>
</dbReference>
<gene>
    <name evidence="2" type="ORF">E1I69_06700</name>
</gene>
<evidence type="ECO:0000313" key="3">
    <source>
        <dbReference type="Proteomes" id="UP000306477"/>
    </source>
</evidence>
<feature type="transmembrane region" description="Helical" evidence="1">
    <location>
        <begin position="22"/>
        <end position="52"/>
    </location>
</feature>
<dbReference type="EMBL" id="SLUB01000008">
    <property type="protein sequence ID" value="THE13598.1"/>
    <property type="molecule type" value="Genomic_DNA"/>
</dbReference>
<dbReference type="InterPro" id="IPR006938">
    <property type="entry name" value="DUF624"/>
</dbReference>
<dbReference type="Proteomes" id="UP000306477">
    <property type="component" value="Unassembled WGS sequence"/>
</dbReference>
<sequence>MGGWEKFNHFAVMMLKIAYVNILWIVFTVLGLGVLGLFPSTGAMFTIVNKWLNNEPVEKIFQMFLKTYKKEFISLNKFGLFFILIGYILIYDFMFLQKNVDKLQFLFPILLFLSISYIVTLFYFFPVYIQFEMKFFQYIKQSFLIAASSLIETILILTAGMLLGILVNLIPGIIPFFTGSVLAVAITWCSNRAFLKINSKKKMITQE</sequence>
<keyword evidence="3" id="KW-1185">Reference proteome</keyword>
<dbReference type="STRING" id="1033734.GCA_000285535_00301"/>
<protein>
    <submittedName>
        <fullName evidence="2">DUF624 domain-containing protein</fullName>
    </submittedName>
</protein>
<comment type="caution">
    <text evidence="2">The sequence shown here is derived from an EMBL/GenBank/DDBJ whole genome shotgun (WGS) entry which is preliminary data.</text>
</comment>